<dbReference type="AlphaFoldDB" id="A0A0F0GX90"/>
<evidence type="ECO:0000313" key="3">
    <source>
        <dbReference type="Proteomes" id="UP000033393"/>
    </source>
</evidence>
<keyword evidence="3" id="KW-1185">Reference proteome</keyword>
<dbReference type="Proteomes" id="UP000033393">
    <property type="component" value="Unassembled WGS sequence"/>
</dbReference>
<feature type="compositionally biased region" description="Low complexity" evidence="1">
    <location>
        <begin position="27"/>
        <end position="36"/>
    </location>
</feature>
<evidence type="ECO:0000256" key="1">
    <source>
        <dbReference type="SAM" id="MobiDB-lite"/>
    </source>
</evidence>
<protein>
    <submittedName>
        <fullName evidence="2">Uncharacterized protein</fullName>
    </submittedName>
</protein>
<proteinExistence type="predicted"/>
<reference evidence="2 3" key="1">
    <citation type="submission" date="2015-02" db="EMBL/GenBank/DDBJ databases">
        <authorList>
            <person name="Ju K.-S."/>
            <person name="Doroghazi J.R."/>
            <person name="Metcalf W."/>
        </authorList>
    </citation>
    <scope>NUCLEOTIDE SEQUENCE [LARGE SCALE GENOMIC DNA]</scope>
    <source>
        <strain evidence="2 3">NRRL B-16140</strain>
    </source>
</reference>
<organism evidence="2 3">
    <name type="scientific">Lentzea aerocolonigenes</name>
    <name type="common">Lechevalieria aerocolonigenes</name>
    <name type="synonym">Saccharothrix aerocolonigenes</name>
    <dbReference type="NCBI Taxonomy" id="68170"/>
    <lineage>
        <taxon>Bacteria</taxon>
        <taxon>Bacillati</taxon>
        <taxon>Actinomycetota</taxon>
        <taxon>Actinomycetes</taxon>
        <taxon>Pseudonocardiales</taxon>
        <taxon>Pseudonocardiaceae</taxon>
        <taxon>Lentzea</taxon>
    </lineage>
</organism>
<accession>A0A0F0GX90</accession>
<gene>
    <name evidence="2" type="ORF">UK23_17970</name>
</gene>
<name>A0A0F0GX90_LENAE</name>
<feature type="compositionally biased region" description="Low complexity" evidence="1">
    <location>
        <begin position="43"/>
        <end position="53"/>
    </location>
</feature>
<comment type="caution">
    <text evidence="2">The sequence shown here is derived from an EMBL/GenBank/DDBJ whole genome shotgun (WGS) entry which is preliminary data.</text>
</comment>
<feature type="region of interest" description="Disordered" evidence="1">
    <location>
        <begin position="1"/>
        <end position="78"/>
    </location>
</feature>
<feature type="compositionally biased region" description="Polar residues" evidence="1">
    <location>
        <begin position="1"/>
        <end position="20"/>
    </location>
</feature>
<dbReference type="EMBL" id="JYJG01000117">
    <property type="protein sequence ID" value="KJK48074.1"/>
    <property type="molecule type" value="Genomic_DNA"/>
</dbReference>
<sequence>MNAPTISTATAYSESSTGSRTAAFMPRGARFGAACARGRKKTTTSAATSPTTPLSRIAPRQPSQSTVRPESRRPTMPPMLLPAIIAPIAAPSLPLSSSSAR</sequence>
<evidence type="ECO:0000313" key="2">
    <source>
        <dbReference type="EMBL" id="KJK48074.1"/>
    </source>
</evidence>